<keyword evidence="3" id="KW-0479">Metal-binding</keyword>
<comment type="cofactor">
    <cofactor evidence="1">
        <name>Mo-molybdopterin</name>
        <dbReference type="ChEBI" id="CHEBI:71302"/>
    </cofactor>
</comment>
<sequence>MDYSQEVPHSQLLVVRGYEPFNAEPKASALVEFPLTPDDLVYCRNHGPVEDLDSDTYVFTVKGSPNGDVVLTMDDLMTKFTTYEVVAALQCAGNRRKEMSFVKPVNGILWEDGVICNCRWGGVRLRDVLLYANINTEGAVHVQFGSHVTPCQDDTYYGVSIELEKAMDETGDVLLAYKMNGSPLSPDRGGPLRLVVPGYCGARWVKWIDTIKVSPDESPNYYQQRDYRILPPEIESKAAAASVWSKYPSITSLPLNSVIASALLRQNSTTTSSLAVRGYATAHVSAQVAAVEVSVDDGENWQTARITYQEGKWSWTLWEVIIEDVAEHGQVFSRAIDAKGHKQYKDCKWNMRGVAYNPWGTKKW</sequence>
<dbReference type="InterPro" id="IPR008335">
    <property type="entry name" value="Mopterin_OxRdtase_euk"/>
</dbReference>
<dbReference type="InterPro" id="IPR014756">
    <property type="entry name" value="Ig_E-set"/>
</dbReference>
<dbReference type="Proteomes" id="UP000186601">
    <property type="component" value="Unassembled WGS sequence"/>
</dbReference>
<accession>A0A2R6NG98</accession>
<dbReference type="GO" id="GO:0005739">
    <property type="term" value="C:mitochondrion"/>
    <property type="evidence" value="ECO:0007669"/>
    <property type="project" value="TreeGrafter"/>
</dbReference>
<dbReference type="GO" id="GO:0006790">
    <property type="term" value="P:sulfur compound metabolic process"/>
    <property type="evidence" value="ECO:0007669"/>
    <property type="project" value="TreeGrafter"/>
</dbReference>
<evidence type="ECO:0000256" key="4">
    <source>
        <dbReference type="ARBA" id="ARBA00023002"/>
    </source>
</evidence>
<dbReference type="Gene3D" id="3.90.420.10">
    <property type="entry name" value="Oxidoreductase, molybdopterin-binding domain"/>
    <property type="match status" value="1"/>
</dbReference>
<keyword evidence="4" id="KW-0560">Oxidoreductase</keyword>
<protein>
    <submittedName>
        <fullName evidence="5">Uncharacterized protein</fullName>
    </submittedName>
</protein>
<dbReference type="Pfam" id="PF03404">
    <property type="entry name" value="Mo-co_dimer"/>
    <property type="match status" value="1"/>
</dbReference>
<proteinExistence type="predicted"/>
<organism evidence="5 6">
    <name type="scientific">Hermanssonia centrifuga</name>
    <dbReference type="NCBI Taxonomy" id="98765"/>
    <lineage>
        <taxon>Eukaryota</taxon>
        <taxon>Fungi</taxon>
        <taxon>Dikarya</taxon>
        <taxon>Basidiomycota</taxon>
        <taxon>Agaricomycotina</taxon>
        <taxon>Agaricomycetes</taxon>
        <taxon>Polyporales</taxon>
        <taxon>Meruliaceae</taxon>
        <taxon>Hermanssonia</taxon>
    </lineage>
</organism>
<dbReference type="PRINTS" id="PR00407">
    <property type="entry name" value="EUMOPTERIN"/>
</dbReference>
<dbReference type="STRING" id="98765.A0A2R6NG98"/>
<dbReference type="SUPFAM" id="SSF81296">
    <property type="entry name" value="E set domains"/>
    <property type="match status" value="1"/>
</dbReference>
<dbReference type="PANTHER" id="PTHR19372:SF7">
    <property type="entry name" value="SULFITE OXIDASE, MITOCHONDRIAL"/>
    <property type="match status" value="1"/>
</dbReference>
<dbReference type="EMBL" id="MLYV02001286">
    <property type="protein sequence ID" value="PSR71373.1"/>
    <property type="molecule type" value="Genomic_DNA"/>
</dbReference>
<reference evidence="5 6" key="1">
    <citation type="submission" date="2018-02" db="EMBL/GenBank/DDBJ databases">
        <title>Genome sequence of the basidiomycete white-rot fungus Phlebia centrifuga.</title>
        <authorList>
            <person name="Granchi Z."/>
            <person name="Peng M."/>
            <person name="de Vries R.P."/>
            <person name="Hilden K."/>
            <person name="Makela M.R."/>
            <person name="Grigoriev I."/>
            <person name="Riley R."/>
        </authorList>
    </citation>
    <scope>NUCLEOTIDE SEQUENCE [LARGE SCALE GENOMIC DNA]</scope>
    <source>
        <strain evidence="5 6">FBCC195</strain>
    </source>
</reference>
<dbReference type="InterPro" id="IPR000572">
    <property type="entry name" value="OxRdtase_Mopterin-bd_dom"/>
</dbReference>
<keyword evidence="6" id="KW-1185">Reference proteome</keyword>
<gene>
    <name evidence="5" type="ORF">PHLCEN_2v12749</name>
</gene>
<dbReference type="GO" id="GO:0008482">
    <property type="term" value="F:sulfite oxidase activity"/>
    <property type="evidence" value="ECO:0007669"/>
    <property type="project" value="TreeGrafter"/>
</dbReference>
<dbReference type="GO" id="GO:0030151">
    <property type="term" value="F:molybdenum ion binding"/>
    <property type="evidence" value="ECO:0007669"/>
    <property type="project" value="InterPro"/>
</dbReference>
<name>A0A2R6NG98_9APHY</name>
<keyword evidence="2" id="KW-0500">Molybdenum</keyword>
<dbReference type="Gene3D" id="2.60.40.650">
    <property type="match status" value="1"/>
</dbReference>
<evidence type="ECO:0000256" key="3">
    <source>
        <dbReference type="ARBA" id="ARBA00022723"/>
    </source>
</evidence>
<dbReference type="SUPFAM" id="SSF56524">
    <property type="entry name" value="Oxidoreductase molybdopterin-binding domain"/>
    <property type="match status" value="1"/>
</dbReference>
<evidence type="ECO:0000256" key="1">
    <source>
        <dbReference type="ARBA" id="ARBA00001924"/>
    </source>
</evidence>
<dbReference type="GO" id="GO:0020037">
    <property type="term" value="F:heme binding"/>
    <property type="evidence" value="ECO:0007669"/>
    <property type="project" value="TreeGrafter"/>
</dbReference>
<dbReference type="FunFam" id="3.90.420.10:FF:000002">
    <property type="entry name" value="sulfite oxidase, mitochondrial"/>
    <property type="match status" value="1"/>
</dbReference>
<dbReference type="AlphaFoldDB" id="A0A2R6NG98"/>
<comment type="caution">
    <text evidence="5">The sequence shown here is derived from an EMBL/GenBank/DDBJ whole genome shotgun (WGS) entry which is preliminary data.</text>
</comment>
<evidence type="ECO:0000313" key="6">
    <source>
        <dbReference type="Proteomes" id="UP000186601"/>
    </source>
</evidence>
<evidence type="ECO:0000256" key="2">
    <source>
        <dbReference type="ARBA" id="ARBA00022505"/>
    </source>
</evidence>
<dbReference type="OrthoDB" id="10051395at2759"/>
<dbReference type="PANTHER" id="PTHR19372">
    <property type="entry name" value="SULFITE REDUCTASE"/>
    <property type="match status" value="1"/>
</dbReference>
<dbReference type="InterPro" id="IPR036374">
    <property type="entry name" value="OxRdtase_Mopterin-bd_sf"/>
</dbReference>
<dbReference type="GO" id="GO:0043546">
    <property type="term" value="F:molybdopterin cofactor binding"/>
    <property type="evidence" value="ECO:0007669"/>
    <property type="project" value="TreeGrafter"/>
</dbReference>
<evidence type="ECO:0000313" key="5">
    <source>
        <dbReference type="EMBL" id="PSR71373.1"/>
    </source>
</evidence>
<dbReference type="Pfam" id="PF00174">
    <property type="entry name" value="Oxidored_molyb"/>
    <property type="match status" value="1"/>
</dbReference>
<dbReference type="InterPro" id="IPR005066">
    <property type="entry name" value="MoCF_OxRdtse_dimer"/>
</dbReference>